<evidence type="ECO:0000313" key="1">
    <source>
        <dbReference type="EMBL" id="MPC28186.1"/>
    </source>
</evidence>
<gene>
    <name evidence="1" type="ORF">E2C01_021381</name>
</gene>
<evidence type="ECO:0000313" key="2">
    <source>
        <dbReference type="Proteomes" id="UP000324222"/>
    </source>
</evidence>
<dbReference type="AlphaFoldDB" id="A0A5B7E4T4"/>
<organism evidence="1 2">
    <name type="scientific">Portunus trituberculatus</name>
    <name type="common">Swimming crab</name>
    <name type="synonym">Neptunus trituberculatus</name>
    <dbReference type="NCBI Taxonomy" id="210409"/>
    <lineage>
        <taxon>Eukaryota</taxon>
        <taxon>Metazoa</taxon>
        <taxon>Ecdysozoa</taxon>
        <taxon>Arthropoda</taxon>
        <taxon>Crustacea</taxon>
        <taxon>Multicrustacea</taxon>
        <taxon>Malacostraca</taxon>
        <taxon>Eumalacostraca</taxon>
        <taxon>Eucarida</taxon>
        <taxon>Decapoda</taxon>
        <taxon>Pleocyemata</taxon>
        <taxon>Brachyura</taxon>
        <taxon>Eubrachyura</taxon>
        <taxon>Portunoidea</taxon>
        <taxon>Portunidae</taxon>
        <taxon>Portuninae</taxon>
        <taxon>Portunus</taxon>
    </lineage>
</organism>
<protein>
    <submittedName>
        <fullName evidence="1">Uncharacterized protein</fullName>
    </submittedName>
</protein>
<reference evidence="1 2" key="1">
    <citation type="submission" date="2019-05" db="EMBL/GenBank/DDBJ databases">
        <title>Another draft genome of Portunus trituberculatus and its Hox gene families provides insights of decapod evolution.</title>
        <authorList>
            <person name="Jeong J.-H."/>
            <person name="Song I."/>
            <person name="Kim S."/>
            <person name="Choi T."/>
            <person name="Kim D."/>
            <person name="Ryu S."/>
            <person name="Kim W."/>
        </authorList>
    </citation>
    <scope>NUCLEOTIDE SEQUENCE [LARGE SCALE GENOMIC DNA]</scope>
    <source>
        <tissue evidence="1">Muscle</tissue>
    </source>
</reference>
<dbReference type="EMBL" id="VSRR010001869">
    <property type="protein sequence ID" value="MPC28186.1"/>
    <property type="molecule type" value="Genomic_DNA"/>
</dbReference>
<proteinExistence type="predicted"/>
<name>A0A5B7E4T4_PORTR</name>
<sequence>MVYRPGSGTLIPKLFSCTALHIDMERKVQKHQHLFREFCDISVQLEQLEANQHESQSTRQTTHQLRCAAGTILFPICLTMIAKYSAMLEAVTQQLQAFDMDMTVVRDHIGLLMKAF</sequence>
<accession>A0A5B7E4T4</accession>
<comment type="caution">
    <text evidence="1">The sequence shown here is derived from an EMBL/GenBank/DDBJ whole genome shotgun (WGS) entry which is preliminary data.</text>
</comment>
<dbReference type="Proteomes" id="UP000324222">
    <property type="component" value="Unassembled WGS sequence"/>
</dbReference>
<keyword evidence="2" id="KW-1185">Reference proteome</keyword>